<gene>
    <name evidence="1" type="ORF">B4088_5878</name>
</gene>
<reference evidence="1 2" key="1">
    <citation type="submission" date="2015-09" db="EMBL/GenBank/DDBJ databases">
        <title>Bacillus cereus food isolates.</title>
        <authorList>
            <person name="Boekhorst J."/>
        </authorList>
    </citation>
    <scope>NUCLEOTIDE SEQUENCE [LARGE SCALE GENOMIC DNA]</scope>
    <source>
        <strain evidence="1 2">B4088</strain>
    </source>
</reference>
<protein>
    <submittedName>
        <fullName evidence="1">Putative Cytosolic Protein</fullName>
    </submittedName>
</protein>
<accession>A0A164KXQ1</accession>
<evidence type="ECO:0000313" key="2">
    <source>
        <dbReference type="Proteomes" id="UP000076482"/>
    </source>
</evidence>
<dbReference type="SUPFAM" id="SSF53474">
    <property type="entry name" value="alpha/beta-Hydrolases"/>
    <property type="match status" value="1"/>
</dbReference>
<dbReference type="PATRIC" id="fig|1396.535.peg.6898"/>
<organism evidence="1 2">
    <name type="scientific">Bacillus cereus</name>
    <dbReference type="NCBI Taxonomy" id="1396"/>
    <lineage>
        <taxon>Bacteria</taxon>
        <taxon>Bacillati</taxon>
        <taxon>Bacillota</taxon>
        <taxon>Bacilli</taxon>
        <taxon>Bacillales</taxon>
        <taxon>Bacillaceae</taxon>
        <taxon>Bacillus</taxon>
        <taxon>Bacillus cereus group</taxon>
    </lineage>
</organism>
<dbReference type="InterPro" id="IPR029058">
    <property type="entry name" value="AB_hydrolase_fold"/>
</dbReference>
<dbReference type="AlphaFoldDB" id="A0A164KXQ1"/>
<comment type="caution">
    <text evidence="1">The sequence shown here is derived from an EMBL/GenBank/DDBJ whole genome shotgun (WGS) entry which is preliminary data.</text>
</comment>
<dbReference type="Gene3D" id="3.40.50.1820">
    <property type="entry name" value="alpha/beta hydrolase"/>
    <property type="match status" value="1"/>
</dbReference>
<dbReference type="Proteomes" id="UP000076482">
    <property type="component" value="Unassembled WGS sequence"/>
</dbReference>
<evidence type="ECO:0000313" key="1">
    <source>
        <dbReference type="EMBL" id="KZD51833.1"/>
    </source>
</evidence>
<name>A0A164KXQ1_BACCE</name>
<dbReference type="EMBL" id="LJKE01000119">
    <property type="protein sequence ID" value="KZD51833.1"/>
    <property type="molecule type" value="Genomic_DNA"/>
</dbReference>
<sequence>MVDGKVQNLPTSFDSALEFVDKVNKKYEPTSVHTTGHSKGAAEAQYVAAERNFYTTTFAAPNIYRLLSDKAKKRVDEGVMENKAVDYTHKKDAVGNFEQFGAPMIGKQFTTKSNGVDRVLAVLFMGEHPMKTFKDMFRKNGSVRLELEPDEIMKHARELQQLGDVLSTVIRNIEEFQQKEAEGISQLKRKLKYETQPGGKYHLLAEYEIDDAIREVAKATQNGQEYFYNVQLAEELIHNLKKKQRELQQFGEEIIHAANSLRDKDGQLNKNFKGLVK</sequence>
<proteinExistence type="predicted"/>